<keyword evidence="3" id="KW-0808">Transferase</keyword>
<dbReference type="Gene3D" id="3.40.50.12160">
    <property type="entry name" value="Methylthiotransferase, N-terminal domain"/>
    <property type="match status" value="1"/>
</dbReference>
<dbReference type="InterPro" id="IPR020612">
    <property type="entry name" value="Methylthiotransferase_CS"/>
</dbReference>
<evidence type="ECO:0000256" key="5">
    <source>
        <dbReference type="ARBA" id="ARBA00022723"/>
    </source>
</evidence>
<reference evidence="11" key="1">
    <citation type="journal article" date="2020" name="mSystems">
        <title>Genome- and Community-Level Interaction Insights into Carbon Utilization and Element Cycling Functions of Hydrothermarchaeota in Hydrothermal Sediment.</title>
        <authorList>
            <person name="Zhou Z."/>
            <person name="Liu Y."/>
            <person name="Xu W."/>
            <person name="Pan J."/>
            <person name="Luo Z.H."/>
            <person name="Li M."/>
        </authorList>
    </citation>
    <scope>NUCLEOTIDE SEQUENCE [LARGE SCALE GENOMIC DNA]</scope>
    <source>
        <strain evidence="11">SpSt-1182</strain>
    </source>
</reference>
<gene>
    <name evidence="11" type="ORF">ENN51_08885</name>
</gene>
<accession>A0A7V0T729</accession>
<evidence type="ECO:0000256" key="3">
    <source>
        <dbReference type="ARBA" id="ARBA00022679"/>
    </source>
</evidence>
<evidence type="ECO:0000256" key="8">
    <source>
        <dbReference type="SAM" id="MobiDB-lite"/>
    </source>
</evidence>
<dbReference type="InterPro" id="IPR038135">
    <property type="entry name" value="Methylthiotransferase_N_sf"/>
</dbReference>
<dbReference type="PROSITE" id="PS51918">
    <property type="entry name" value="RADICAL_SAM"/>
    <property type="match status" value="1"/>
</dbReference>
<keyword evidence="4" id="KW-0949">S-adenosyl-L-methionine</keyword>
<dbReference type="SFLD" id="SFLDG01082">
    <property type="entry name" value="B12-binding_domain_containing"/>
    <property type="match status" value="1"/>
</dbReference>
<feature type="region of interest" description="Disordered" evidence="8">
    <location>
        <begin position="21"/>
        <end position="56"/>
    </location>
</feature>
<dbReference type="GO" id="GO:0046872">
    <property type="term" value="F:metal ion binding"/>
    <property type="evidence" value="ECO:0007669"/>
    <property type="project" value="UniProtKB-KW"/>
</dbReference>
<dbReference type="GO" id="GO:0051539">
    <property type="term" value="F:4 iron, 4 sulfur cluster binding"/>
    <property type="evidence" value="ECO:0007669"/>
    <property type="project" value="UniProtKB-KW"/>
</dbReference>
<evidence type="ECO:0000259" key="9">
    <source>
        <dbReference type="PROSITE" id="PS51449"/>
    </source>
</evidence>
<comment type="caution">
    <text evidence="11">The sequence shown here is derived from an EMBL/GenBank/DDBJ whole genome shotgun (WGS) entry which is preliminary data.</text>
</comment>
<keyword evidence="2" id="KW-0004">4Fe-4S</keyword>
<dbReference type="SUPFAM" id="SSF102114">
    <property type="entry name" value="Radical SAM enzymes"/>
    <property type="match status" value="1"/>
</dbReference>
<dbReference type="AlphaFoldDB" id="A0A7V0T729"/>
<dbReference type="InterPro" id="IPR007197">
    <property type="entry name" value="rSAM"/>
</dbReference>
<proteinExistence type="predicted"/>
<evidence type="ECO:0000256" key="2">
    <source>
        <dbReference type="ARBA" id="ARBA00022485"/>
    </source>
</evidence>
<keyword evidence="6" id="KW-0408">Iron</keyword>
<dbReference type="InterPro" id="IPR058240">
    <property type="entry name" value="rSAM_sf"/>
</dbReference>
<dbReference type="Proteomes" id="UP000885672">
    <property type="component" value="Unassembled WGS sequence"/>
</dbReference>
<dbReference type="Pfam" id="PF00919">
    <property type="entry name" value="UPF0004"/>
    <property type="match status" value="1"/>
</dbReference>
<evidence type="ECO:0000256" key="4">
    <source>
        <dbReference type="ARBA" id="ARBA00022691"/>
    </source>
</evidence>
<evidence type="ECO:0000313" key="11">
    <source>
        <dbReference type="EMBL" id="HDR00380.1"/>
    </source>
</evidence>
<evidence type="ECO:0000256" key="7">
    <source>
        <dbReference type="ARBA" id="ARBA00023014"/>
    </source>
</evidence>
<dbReference type="PROSITE" id="PS01278">
    <property type="entry name" value="MTTASE_RADICAL"/>
    <property type="match status" value="1"/>
</dbReference>
<protein>
    <submittedName>
        <fullName evidence="11">Radical SAM protein</fullName>
    </submittedName>
</protein>
<dbReference type="SMART" id="SM00729">
    <property type="entry name" value="Elp3"/>
    <property type="match status" value="1"/>
</dbReference>
<evidence type="ECO:0000256" key="6">
    <source>
        <dbReference type="ARBA" id="ARBA00023004"/>
    </source>
</evidence>
<dbReference type="InterPro" id="IPR013848">
    <property type="entry name" value="Methylthiotransferase_N"/>
</dbReference>
<dbReference type="EMBL" id="DSBX01000342">
    <property type="protein sequence ID" value="HDR00380.1"/>
    <property type="molecule type" value="Genomic_DNA"/>
</dbReference>
<dbReference type="Gene3D" id="3.80.30.20">
    <property type="entry name" value="tm_1862 like domain"/>
    <property type="match status" value="1"/>
</dbReference>
<dbReference type="Pfam" id="PF04055">
    <property type="entry name" value="Radical_SAM"/>
    <property type="match status" value="1"/>
</dbReference>
<comment type="cofactor">
    <cofactor evidence="1">
        <name>[4Fe-4S] cluster</name>
        <dbReference type="ChEBI" id="CHEBI:49883"/>
    </cofactor>
</comment>
<feature type="domain" description="MTTase N-terminal" evidence="9">
    <location>
        <begin position="62"/>
        <end position="173"/>
    </location>
</feature>
<dbReference type="PROSITE" id="PS51449">
    <property type="entry name" value="MTTASE_N"/>
    <property type="match status" value="1"/>
</dbReference>
<dbReference type="PANTHER" id="PTHR11918">
    <property type="entry name" value="RADICAL SAM PROTEINS"/>
    <property type="match status" value="1"/>
</dbReference>
<evidence type="ECO:0000256" key="1">
    <source>
        <dbReference type="ARBA" id="ARBA00001966"/>
    </source>
</evidence>
<dbReference type="GO" id="GO:0035598">
    <property type="term" value="F:tRNA (N(6)-L-threonylcarbamoyladenosine(37)-C(2))-methylthiotransferase activity"/>
    <property type="evidence" value="ECO:0007669"/>
    <property type="project" value="TreeGrafter"/>
</dbReference>
<sequence>MRNRRRSRRAAVDADARRWRRKRLISVPTASPSRTTSGTSSTTRSSPGPGAMSAVTGGKPAMRAAIVTAGCRLNQAESDALSAWLRLQGFTVVREPAEADVCYVNTCTVTAAADRSSLQLVRRAAGRDGTRVVVMGCLAERRPERLREIPGVSEVWSAREKRRATGLVPVPVRSRPLLKVQDGCDRGCAFCVVSRVRGAPVSVDPDRVAHAVADLVSAGHCEVVLTGLNLGRYHHGATRLAGLLARLLCVPGSFRLRLGSLEPDSIDDRLVEALADERICPHFHLALQSADDRLLTAMNRRYGFAAFRRLVGRLVRDRTDACIGADVISGLPGESPESAGLTHERLAELPLAYLHAFTYSVRPGTPAAQMPGRVPAHEASARTARLRRLSTEFGRRYASRFPGSVRDAVVESDRVVVTDNYLRVRLCEPTAIAARRNCRVRIESMTASVSAPLAALVGLCQEENQ</sequence>
<dbReference type="SFLD" id="SFLDS00029">
    <property type="entry name" value="Radical_SAM"/>
    <property type="match status" value="1"/>
</dbReference>
<name>A0A7V0T729_UNCW3</name>
<keyword evidence="5" id="KW-0479">Metal-binding</keyword>
<dbReference type="PANTHER" id="PTHR11918:SF45">
    <property type="entry name" value="THREONYLCARBAMOYLADENOSINE TRNA METHYLTHIOTRANSFERASE"/>
    <property type="match status" value="1"/>
</dbReference>
<dbReference type="InterPro" id="IPR006638">
    <property type="entry name" value="Elp3/MiaA/NifB-like_rSAM"/>
</dbReference>
<feature type="compositionally biased region" description="Low complexity" evidence="8">
    <location>
        <begin position="28"/>
        <end position="51"/>
    </location>
</feature>
<evidence type="ECO:0000259" key="10">
    <source>
        <dbReference type="PROSITE" id="PS51918"/>
    </source>
</evidence>
<feature type="domain" description="Radical SAM core" evidence="10">
    <location>
        <begin position="170"/>
        <end position="396"/>
    </location>
</feature>
<dbReference type="InterPro" id="IPR023404">
    <property type="entry name" value="rSAM_horseshoe"/>
</dbReference>
<keyword evidence="7" id="KW-0411">Iron-sulfur</keyword>
<organism evidence="11">
    <name type="scientific">candidate division WOR-3 bacterium</name>
    <dbReference type="NCBI Taxonomy" id="2052148"/>
    <lineage>
        <taxon>Bacteria</taxon>
        <taxon>Bacteria division WOR-3</taxon>
    </lineage>
</organism>